<evidence type="ECO:0000256" key="14">
    <source>
        <dbReference type="SAM" id="MobiDB-lite"/>
    </source>
</evidence>
<evidence type="ECO:0000256" key="1">
    <source>
        <dbReference type="ARBA" id="ARBA00004245"/>
    </source>
</evidence>
<feature type="region of interest" description="Disordered" evidence="14">
    <location>
        <begin position="1151"/>
        <end position="1196"/>
    </location>
</feature>
<dbReference type="EMBL" id="JALJOU010000052">
    <property type="protein sequence ID" value="KAK9828126.1"/>
    <property type="molecule type" value="Genomic_DNA"/>
</dbReference>
<comment type="similarity">
    <text evidence="3">Belongs to the DNA repair enzymes AP/ExoA family.</text>
</comment>
<dbReference type="Proteomes" id="UP001445335">
    <property type="component" value="Unassembled WGS sequence"/>
</dbReference>
<dbReference type="Pfam" id="PF12214">
    <property type="entry name" value="TPX2_importin"/>
    <property type="match status" value="1"/>
</dbReference>
<dbReference type="GO" id="GO:0005856">
    <property type="term" value="C:cytoskeleton"/>
    <property type="evidence" value="ECO:0007669"/>
    <property type="project" value="UniProtKB-SubCell"/>
</dbReference>
<evidence type="ECO:0000259" key="18">
    <source>
        <dbReference type="Pfam" id="PF12214"/>
    </source>
</evidence>
<feature type="compositionally biased region" description="Low complexity" evidence="14">
    <location>
        <begin position="1163"/>
        <end position="1196"/>
    </location>
</feature>
<evidence type="ECO:0000256" key="8">
    <source>
        <dbReference type="ARBA" id="ARBA00022840"/>
    </source>
</evidence>
<feature type="compositionally biased region" description="Low complexity" evidence="14">
    <location>
        <begin position="72"/>
        <end position="85"/>
    </location>
</feature>
<dbReference type="InterPro" id="IPR036691">
    <property type="entry name" value="Endo/exonu/phosph_ase_sf"/>
</dbReference>
<keyword evidence="4" id="KW-0963">Cytoplasm</keyword>
<evidence type="ECO:0000256" key="6">
    <source>
        <dbReference type="ARBA" id="ARBA00022741"/>
    </source>
</evidence>
<feature type="site" description="Important for catalytic activity" evidence="12">
    <location>
        <position position="1136"/>
    </location>
</feature>
<dbReference type="SUPFAM" id="SSF55060">
    <property type="entry name" value="GHMP Kinase, C-terminal domain"/>
    <property type="match status" value="1"/>
</dbReference>
<gene>
    <name evidence="19" type="ORF">WJX81_008100</name>
</gene>
<feature type="coiled-coil region" evidence="13">
    <location>
        <begin position="506"/>
        <end position="541"/>
    </location>
</feature>
<reference evidence="19 20" key="1">
    <citation type="journal article" date="2024" name="Nat. Commun.">
        <title>Phylogenomics reveals the evolutionary origins of lichenization in chlorophyte algae.</title>
        <authorList>
            <person name="Puginier C."/>
            <person name="Libourel C."/>
            <person name="Otte J."/>
            <person name="Skaloud P."/>
            <person name="Haon M."/>
            <person name="Grisel S."/>
            <person name="Petersen M."/>
            <person name="Berrin J.G."/>
            <person name="Delaux P.M."/>
            <person name="Dal Grande F."/>
            <person name="Keller J."/>
        </authorList>
    </citation>
    <scope>NUCLEOTIDE SEQUENCE [LARGE SCALE GENOMIC DNA]</scope>
    <source>
        <strain evidence="19 20">SAG 245.80</strain>
    </source>
</reference>
<evidence type="ECO:0008006" key="21">
    <source>
        <dbReference type="Google" id="ProtNLM"/>
    </source>
</evidence>
<dbReference type="PROSITE" id="PS51435">
    <property type="entry name" value="AP_NUCLEASE_F1_4"/>
    <property type="match status" value="1"/>
</dbReference>
<feature type="site" description="Transition state stabilizer" evidence="12">
    <location>
        <position position="1059"/>
    </location>
</feature>
<keyword evidence="5 11" id="KW-0479">Metal-binding</keyword>
<dbReference type="GO" id="GO:0005524">
    <property type="term" value="F:ATP binding"/>
    <property type="evidence" value="ECO:0007669"/>
    <property type="project" value="UniProtKB-KW"/>
</dbReference>
<evidence type="ECO:0000256" key="12">
    <source>
        <dbReference type="PIRSR" id="PIRSR604808-3"/>
    </source>
</evidence>
<feature type="binding site" evidence="11">
    <location>
        <position position="1057"/>
    </location>
    <ligand>
        <name>Mg(2+)</name>
        <dbReference type="ChEBI" id="CHEBI:18420"/>
        <label>1</label>
    </ligand>
</feature>
<evidence type="ECO:0000259" key="16">
    <source>
        <dbReference type="Pfam" id="PF03372"/>
    </source>
</evidence>
<feature type="compositionally biased region" description="Basic and acidic residues" evidence="14">
    <location>
        <begin position="94"/>
        <end position="116"/>
    </location>
</feature>
<dbReference type="InterPro" id="IPR005135">
    <property type="entry name" value="Endo/exonuclease/phosphatase"/>
</dbReference>
<dbReference type="InterPro" id="IPR027330">
    <property type="entry name" value="TPX2_central_dom"/>
</dbReference>
<evidence type="ECO:0000313" key="19">
    <source>
        <dbReference type="EMBL" id="KAK9828126.1"/>
    </source>
</evidence>
<proteinExistence type="inferred from homology"/>
<dbReference type="GO" id="GO:0016787">
    <property type="term" value="F:hydrolase activity"/>
    <property type="evidence" value="ECO:0007669"/>
    <property type="project" value="UniProtKB-KW"/>
</dbReference>
<evidence type="ECO:0000256" key="4">
    <source>
        <dbReference type="ARBA" id="ARBA00022490"/>
    </source>
</evidence>
<dbReference type="GO" id="GO:0004518">
    <property type="term" value="F:nuclease activity"/>
    <property type="evidence" value="ECO:0007669"/>
    <property type="project" value="InterPro"/>
</dbReference>
<evidence type="ECO:0000256" key="11">
    <source>
        <dbReference type="PIRSR" id="PIRSR604808-2"/>
    </source>
</evidence>
<dbReference type="Pfam" id="PF06886">
    <property type="entry name" value="TPX2"/>
    <property type="match status" value="1"/>
</dbReference>
<dbReference type="InterPro" id="IPR036554">
    <property type="entry name" value="GHMP_kinase_C_sf"/>
</dbReference>
<dbReference type="Gene3D" id="3.30.230.10">
    <property type="match status" value="1"/>
</dbReference>
<keyword evidence="20" id="KW-1185">Reference proteome</keyword>
<evidence type="ECO:0000256" key="5">
    <source>
        <dbReference type="ARBA" id="ARBA00022723"/>
    </source>
</evidence>
<comment type="similarity">
    <text evidence="2">Belongs to the TPX2 family.</text>
</comment>
<feature type="compositionally biased region" description="Low complexity" evidence="14">
    <location>
        <begin position="161"/>
        <end position="175"/>
    </location>
</feature>
<keyword evidence="9 11" id="KW-0460">Magnesium</keyword>
<dbReference type="InterPro" id="IPR027329">
    <property type="entry name" value="TPX2_C"/>
</dbReference>
<dbReference type="InterPro" id="IPR014721">
    <property type="entry name" value="Ribsml_uS5_D2-typ_fold_subgr"/>
</dbReference>
<feature type="domain" description="TPX2 central" evidence="18">
    <location>
        <begin position="252"/>
        <end position="353"/>
    </location>
</feature>
<comment type="caution">
    <text evidence="19">The sequence shown here is derived from an EMBL/GenBank/DDBJ whole genome shotgun (WGS) entry which is preliminary data.</text>
</comment>
<dbReference type="GO" id="GO:0006281">
    <property type="term" value="P:DNA repair"/>
    <property type="evidence" value="ECO:0007669"/>
    <property type="project" value="InterPro"/>
</dbReference>
<dbReference type="Pfam" id="PF00288">
    <property type="entry name" value="GHMP_kinases_N"/>
    <property type="match status" value="1"/>
</dbReference>
<dbReference type="InterPro" id="IPR053034">
    <property type="entry name" value="Glucuronokinase-like"/>
</dbReference>
<dbReference type="SUPFAM" id="SSF56219">
    <property type="entry name" value="DNase I-like"/>
    <property type="match status" value="1"/>
</dbReference>
<comment type="subcellular location">
    <subcellularLocation>
        <location evidence="1">Cytoplasm</location>
        <location evidence="1">Cytoskeleton</location>
    </subcellularLocation>
</comment>
<protein>
    <recommendedName>
        <fullName evidence="21">DNA-(apurinic or apyrimidinic site) endonuclease</fullName>
    </recommendedName>
</protein>
<feature type="region of interest" description="Disordered" evidence="14">
    <location>
        <begin position="43"/>
        <end position="209"/>
    </location>
</feature>
<sequence length="1291" mass="139467">MEKAGSAERRASVGSLDARWEFNAPRFYDFHAVDASPPVHRDGWFDTSQTAGLATPEAAKTAKPQLPGDGSAHAAAQALAPAEGAQVSSLRNTNWKEEPGQANRKAMDCAAPREEDTCPQDPGHAAQPGLPPRSPLASRQLPNLRLGPRTRKRASELAPVAEQAPAGKAQRAAQAECSGGKPLTQPAAPTLRTAKRRRTTAVEPADAAAAEEWRPLALQVAEFQASTPARFHVTPRGHYLGPPLPPPMPAGQLTEAKAPKLETDGRSRPEKVKSTAELEAEALAALPPFHARPINPAVLDGRAAAALPHAPPRAPTQPQSPRLATNLRAAAHPPAPQAKLEAPFVFKAKPAPTDAPRQTRASTRGKAATAVQPFQLSTEARGEARRKVSALQHAQAPERTQAFAAAPAPPTTRAPRAPPAPVECAMTVPAPFRLRSEARHKQALQQQQARAAAEAEVTRRAAAFKAALAPEHKPPLPLAASEKPLTRPQPPALALTKRAPERAAFNAQLQAKQEALEAEWKAEEERRAVQEAEEVKQQRRLMEFKARPMPDYSAPVRPLKRSAAQITLPESPAFHTRSRARRNFYVEVTLTPSHKLCFKPHPLFDGGEYDSLADLVRCLAGEGYGGGIRLLKATCKRFREHCMKHAVALPERGNFTLAYSTTIPRQAGLSGSSAIVCAALNCLLDFYGVAEQIPPLERPALVLSAEADLGITAGLQDRVIQVYGGVVYMDFQRSLMEERGHGRYEALDPALLPPLWLVHAADPSDSGRMHSDVRRRWDAGDPELVAAMAEVASMAEKGRAALQARDHAALAALMDRNFDLRRQMFGDAALGALNLRMVLAARALGAAAKFTGSGGAIVNSGRLRLVTWNINGLRSLLEYSNESLASLFKRLDADIVCFQETKLSTQDRKNMEKLAIAKGWESFFSLNDSVRPHHGVATFCKTATALPVAAEDGLAGTRLRSGPGATRAAGICLDSDSKWWWRYSQAELEAVDNQGRCVITDHGRLVLFNLYLPASTRPGQTDGAGDRFKHKLRMLQVLDHRMQTALDAGRAVLVVGDLNIAAHPLDHCHFARNAVMEAFLDERPDRAWLASIVGLGGRLTDLYRRDHPEEQACSVWSYQGEFRNRGVPRWSGCRVDYILAGGAFTLDPRQRPDCLPTAGSPEAPVAGSPDAGAAGAAPGVQRAASAAQSIDADASARGPDAIPCERMPLAQACTRCDIWTELAGSDHAPVVADFAVPSLVAPERRMQALLLSSRVRWSLSGQQTLSGWVTAHVAHKRKRHTEETPPRDSPE</sequence>
<organism evidence="19 20">
    <name type="scientific">Elliptochloris bilobata</name>
    <dbReference type="NCBI Taxonomy" id="381761"/>
    <lineage>
        <taxon>Eukaryota</taxon>
        <taxon>Viridiplantae</taxon>
        <taxon>Chlorophyta</taxon>
        <taxon>core chlorophytes</taxon>
        <taxon>Trebouxiophyceae</taxon>
        <taxon>Trebouxiophyceae incertae sedis</taxon>
        <taxon>Elliptochloris clade</taxon>
        <taxon>Elliptochloris</taxon>
    </lineage>
</organism>
<feature type="binding site" evidence="11">
    <location>
        <position position="900"/>
    </location>
    <ligand>
        <name>Mg(2+)</name>
        <dbReference type="ChEBI" id="CHEBI:18420"/>
        <label>1</label>
    </ligand>
</feature>
<evidence type="ECO:0000313" key="20">
    <source>
        <dbReference type="Proteomes" id="UP001445335"/>
    </source>
</evidence>
<evidence type="ECO:0000259" key="15">
    <source>
        <dbReference type="Pfam" id="PF00288"/>
    </source>
</evidence>
<keyword evidence="13" id="KW-0175">Coiled coil</keyword>
<comment type="cofactor">
    <cofactor evidence="11">
        <name>Mg(2+)</name>
        <dbReference type="ChEBI" id="CHEBI:18420"/>
    </cofactor>
    <cofactor evidence="11">
        <name>Mn(2+)</name>
        <dbReference type="ChEBI" id="CHEBI:29035"/>
    </cofactor>
    <text evidence="11">Probably binds two magnesium or manganese ions per subunit.</text>
</comment>
<evidence type="ECO:0000256" key="13">
    <source>
        <dbReference type="SAM" id="Coils"/>
    </source>
</evidence>
<feature type="domain" description="GHMP kinase N-terminal" evidence="15">
    <location>
        <begin position="632"/>
        <end position="725"/>
    </location>
</feature>
<feature type="domain" description="Endonuclease/exonuclease/phosphatase" evidence="16">
    <location>
        <begin position="866"/>
        <end position="1156"/>
    </location>
</feature>
<keyword evidence="7" id="KW-0378">Hydrolase</keyword>
<evidence type="ECO:0000256" key="2">
    <source>
        <dbReference type="ARBA" id="ARBA00005885"/>
    </source>
</evidence>
<name>A0AAW1R3W7_9CHLO</name>
<evidence type="ECO:0000256" key="3">
    <source>
        <dbReference type="ARBA" id="ARBA00007092"/>
    </source>
</evidence>
<keyword evidence="11" id="KW-0464">Manganese</keyword>
<dbReference type="GO" id="GO:0046872">
    <property type="term" value="F:metal ion binding"/>
    <property type="evidence" value="ECO:0007669"/>
    <property type="project" value="UniProtKB-KW"/>
</dbReference>
<feature type="binding site" evidence="11">
    <location>
        <position position="1059"/>
    </location>
    <ligand>
        <name>Mg(2+)</name>
        <dbReference type="ChEBI" id="CHEBI:18420"/>
        <label>1</label>
    </ligand>
</feature>
<keyword evidence="6" id="KW-0547">Nucleotide-binding</keyword>
<dbReference type="InterPro" id="IPR006204">
    <property type="entry name" value="GHMP_kinase_N_dom"/>
</dbReference>
<keyword evidence="10" id="KW-0206">Cytoskeleton</keyword>
<keyword evidence="8" id="KW-0067">ATP-binding</keyword>
<dbReference type="Gene3D" id="3.30.70.890">
    <property type="entry name" value="GHMP kinase, C-terminal domain"/>
    <property type="match status" value="1"/>
</dbReference>
<evidence type="ECO:0000256" key="9">
    <source>
        <dbReference type="ARBA" id="ARBA00022842"/>
    </source>
</evidence>
<dbReference type="InterPro" id="IPR020568">
    <property type="entry name" value="Ribosomal_Su5_D2-typ_SF"/>
</dbReference>
<feature type="region of interest" description="Disordered" evidence="14">
    <location>
        <begin position="350"/>
        <end position="370"/>
    </location>
</feature>
<dbReference type="PANTHER" id="PTHR38710:SF1">
    <property type="entry name" value="WITH PUTATIVE URIDYL PYROPHOSPHORYLASE-RELATED"/>
    <property type="match status" value="1"/>
</dbReference>
<feature type="binding site" evidence="11">
    <location>
        <position position="869"/>
    </location>
    <ligand>
        <name>Mg(2+)</name>
        <dbReference type="ChEBI" id="CHEBI:18420"/>
        <label>1</label>
    </ligand>
</feature>
<feature type="domain" description="TPX2 C-terminal" evidence="17">
    <location>
        <begin position="493"/>
        <end position="556"/>
    </location>
</feature>
<feature type="region of interest" description="Disordered" evidence="14">
    <location>
        <begin position="468"/>
        <end position="489"/>
    </location>
</feature>
<dbReference type="SUPFAM" id="SSF54211">
    <property type="entry name" value="Ribosomal protein S5 domain 2-like"/>
    <property type="match status" value="1"/>
</dbReference>
<evidence type="ECO:0000259" key="17">
    <source>
        <dbReference type="Pfam" id="PF06886"/>
    </source>
</evidence>
<accession>A0AAW1R3W7</accession>
<dbReference type="Gene3D" id="3.60.10.10">
    <property type="entry name" value="Endonuclease/exonuclease/phosphatase"/>
    <property type="match status" value="1"/>
</dbReference>
<evidence type="ECO:0000256" key="7">
    <source>
        <dbReference type="ARBA" id="ARBA00022801"/>
    </source>
</evidence>
<dbReference type="InterPro" id="IPR004808">
    <property type="entry name" value="AP_endonuc_1"/>
</dbReference>
<dbReference type="PANTHER" id="PTHR38710">
    <property type="entry name" value="WITH PUTATIVE URIDYL PYROPHOSPHORYLASE-RELATED"/>
    <property type="match status" value="1"/>
</dbReference>
<dbReference type="Pfam" id="PF03372">
    <property type="entry name" value="Exo_endo_phos"/>
    <property type="match status" value="1"/>
</dbReference>
<evidence type="ECO:0000256" key="10">
    <source>
        <dbReference type="ARBA" id="ARBA00023212"/>
    </source>
</evidence>